<dbReference type="Proteomes" id="UP001054889">
    <property type="component" value="Unassembled WGS sequence"/>
</dbReference>
<proteinExistence type="predicted"/>
<organism evidence="1 2">
    <name type="scientific">Eleusine coracana subsp. coracana</name>
    <dbReference type="NCBI Taxonomy" id="191504"/>
    <lineage>
        <taxon>Eukaryota</taxon>
        <taxon>Viridiplantae</taxon>
        <taxon>Streptophyta</taxon>
        <taxon>Embryophyta</taxon>
        <taxon>Tracheophyta</taxon>
        <taxon>Spermatophyta</taxon>
        <taxon>Magnoliopsida</taxon>
        <taxon>Liliopsida</taxon>
        <taxon>Poales</taxon>
        <taxon>Poaceae</taxon>
        <taxon>PACMAD clade</taxon>
        <taxon>Chloridoideae</taxon>
        <taxon>Cynodonteae</taxon>
        <taxon>Eleusininae</taxon>
        <taxon>Eleusine</taxon>
    </lineage>
</organism>
<accession>A0AAV5EC16</accession>
<sequence>MRQTVHEALQIDTEALGEKYLGLPTAAGSEEEGTFDYVADRIRGFVHGWGENTLSYAVREVLIKSNAQSVPTYPMSCFKLPSKVCDKIKTFISNFWWGSSVDSHKIHWQSWAKLTLPKGQGGIGFRDLQLFNKALLGKQGWRLLTRPDTLCSRVIKGKYFPHGDFMIAKRKRNSSETWKAIVHGRDVLRKGLVKRIGPRTSTNIWEDNWIHGISSLKPRVKLEGLEVDRVCYLFTPGTRVWNTQLIWESFIAMDAEEILKLRSASS</sequence>
<reference evidence="1" key="2">
    <citation type="submission" date="2021-12" db="EMBL/GenBank/DDBJ databases">
        <title>Resequencing data analysis of finger millet.</title>
        <authorList>
            <person name="Hatakeyama M."/>
            <person name="Aluri S."/>
            <person name="Balachadran M.T."/>
            <person name="Sivarajan S.R."/>
            <person name="Poveda L."/>
            <person name="Shimizu-Inatsugi R."/>
            <person name="Schlapbach R."/>
            <person name="Sreeman S.M."/>
            <person name="Shimizu K.K."/>
        </authorList>
    </citation>
    <scope>NUCLEOTIDE SEQUENCE</scope>
</reference>
<dbReference type="PANTHER" id="PTHR33116">
    <property type="entry name" value="REVERSE TRANSCRIPTASE ZINC-BINDING DOMAIN-CONTAINING PROTEIN-RELATED-RELATED"/>
    <property type="match status" value="1"/>
</dbReference>
<dbReference type="PANTHER" id="PTHR33116:SF86">
    <property type="entry name" value="REVERSE TRANSCRIPTASE DOMAIN-CONTAINING PROTEIN"/>
    <property type="match status" value="1"/>
</dbReference>
<keyword evidence="2" id="KW-1185">Reference proteome</keyword>
<name>A0AAV5EC16_ELECO</name>
<comment type="caution">
    <text evidence="1">The sequence shown here is derived from an EMBL/GenBank/DDBJ whole genome shotgun (WGS) entry which is preliminary data.</text>
</comment>
<dbReference type="EMBL" id="BQKI01000074">
    <property type="protein sequence ID" value="GJN19898.1"/>
    <property type="molecule type" value="Genomic_DNA"/>
</dbReference>
<reference evidence="1" key="1">
    <citation type="journal article" date="2018" name="DNA Res.">
        <title>Multiple hybrid de novo genome assembly of finger millet, an orphan allotetraploid crop.</title>
        <authorList>
            <person name="Hatakeyama M."/>
            <person name="Aluri S."/>
            <person name="Balachadran M.T."/>
            <person name="Sivarajan S.R."/>
            <person name="Patrignani A."/>
            <person name="Gruter S."/>
            <person name="Poveda L."/>
            <person name="Shimizu-Inatsugi R."/>
            <person name="Baeten J."/>
            <person name="Francoijs K.J."/>
            <person name="Nataraja K.N."/>
            <person name="Reddy Y.A.N."/>
            <person name="Phadnis S."/>
            <person name="Ravikumar R.L."/>
            <person name="Schlapbach R."/>
            <person name="Sreeman S.M."/>
            <person name="Shimizu K.K."/>
        </authorList>
    </citation>
    <scope>NUCLEOTIDE SEQUENCE</scope>
</reference>
<protein>
    <submittedName>
        <fullName evidence="1">Uncharacterized protein</fullName>
    </submittedName>
</protein>
<evidence type="ECO:0000313" key="1">
    <source>
        <dbReference type="EMBL" id="GJN19898.1"/>
    </source>
</evidence>
<evidence type="ECO:0000313" key="2">
    <source>
        <dbReference type="Proteomes" id="UP001054889"/>
    </source>
</evidence>
<gene>
    <name evidence="1" type="primary">gb07213</name>
    <name evidence="1" type="ORF">PR202_gb07213</name>
</gene>
<dbReference type="AlphaFoldDB" id="A0AAV5EC16"/>